<organism evidence="3">
    <name type="scientific">Wuchereria bancrofti</name>
    <dbReference type="NCBI Taxonomy" id="6293"/>
    <lineage>
        <taxon>Eukaryota</taxon>
        <taxon>Metazoa</taxon>
        <taxon>Ecdysozoa</taxon>
        <taxon>Nematoda</taxon>
        <taxon>Chromadorea</taxon>
        <taxon>Rhabditida</taxon>
        <taxon>Spirurina</taxon>
        <taxon>Spiruromorpha</taxon>
        <taxon>Filarioidea</taxon>
        <taxon>Onchocercidae</taxon>
        <taxon>Wuchereria</taxon>
    </lineage>
</organism>
<comment type="subunit">
    <text evidence="1">Component of the GINS complex.</text>
</comment>
<reference evidence="2" key="2">
    <citation type="journal article" date="2016" name="Mol. Ecol.">
        <title>Population genomics of the filarial nematode parasite Wuchereria bancrofti from mosquitoes.</title>
        <authorList>
            <person name="Small S.T."/>
            <person name="Reimer L.J."/>
            <person name="Tisch D.J."/>
            <person name="King C.L."/>
            <person name="Christensen B.M."/>
            <person name="Siba P.M."/>
            <person name="Kazura J.W."/>
            <person name="Serre D."/>
            <person name="Zimmerman P.A."/>
        </authorList>
    </citation>
    <scope>NUCLEOTIDE SEQUENCE</scope>
    <source>
        <strain evidence="2">pt0022</strain>
    </source>
</reference>
<evidence type="ECO:0000256" key="1">
    <source>
        <dbReference type="RuleBase" id="RU367161"/>
    </source>
</evidence>
<evidence type="ECO:0000313" key="2">
    <source>
        <dbReference type="Proteomes" id="UP000093561"/>
    </source>
</evidence>
<dbReference type="PANTHER" id="PTHR22768:SF0">
    <property type="entry name" value="DNA REPLICATION COMPLEX GINS PROTEIN PSF3"/>
    <property type="match status" value="1"/>
</dbReference>
<dbReference type="SUPFAM" id="SSF158573">
    <property type="entry name" value="GINS helical bundle-like"/>
    <property type="match status" value="1"/>
</dbReference>
<comment type="function">
    <text evidence="1">The GINS complex plays an essential role in the initiation of DNA replication.</text>
</comment>
<dbReference type="Proteomes" id="UP000093561">
    <property type="component" value="Unassembled WGS sequence"/>
</dbReference>
<dbReference type="CDD" id="cd11713">
    <property type="entry name" value="GINS_A_psf3"/>
    <property type="match status" value="1"/>
</dbReference>
<dbReference type="AlphaFoldDB" id="A0A1I8EW10"/>
<dbReference type="WBParaSite" id="maker-PairedContig_5373-snap-gene-0.14-mRNA-1">
    <property type="protein sequence ID" value="maker-PairedContig_5373-snap-gene-0.14-mRNA-1"/>
    <property type="gene ID" value="maker-PairedContig_5373-snap-gene-0.14"/>
</dbReference>
<accession>A0A1I8EW10</accession>
<dbReference type="InterPro" id="IPR038437">
    <property type="entry name" value="GINS_Psf3_sf"/>
</dbReference>
<name>A0A1I8EW10_WUCBA</name>
<dbReference type="STRING" id="6293.A0A1I8EW10"/>
<dbReference type="PANTHER" id="PTHR22768">
    <property type="entry name" value="DNA REPLICATION COMPLEX GINS PROTEIN PSF3"/>
    <property type="match status" value="1"/>
</dbReference>
<protein>
    <recommendedName>
        <fullName evidence="1">DNA replication complex GINS protein PSF3</fullName>
    </recommendedName>
</protein>
<comment type="similarity">
    <text evidence="1">Belongs to the GINS3/PSF3 family.</text>
</comment>
<evidence type="ECO:0000313" key="3">
    <source>
        <dbReference type="WBParaSite" id="maker-PairedContig_5373-snap-gene-0.14-mRNA-1"/>
    </source>
</evidence>
<reference evidence="2" key="1">
    <citation type="submission" date="2015-03" db="EMBL/GenBank/DDBJ databases">
        <title>Wuchereria bancrofti Genome Sequencing Papua New Guinea Strain.</title>
        <authorList>
            <person name="Small S.T."/>
            <person name="Serre D."/>
            <person name="Zimmerman P.A."/>
        </authorList>
    </citation>
    <scope>NUCLEOTIDE SEQUENCE [LARGE SCALE GENOMIC DNA]</scope>
    <source>
        <strain evidence="2">pt0022</strain>
    </source>
</reference>
<dbReference type="WBParaSite" id="mrna-Wban_08768">
    <property type="protein sequence ID" value="mrna-Wban_08768"/>
    <property type="gene ID" value="Wban_08768"/>
</dbReference>
<dbReference type="InterPro" id="IPR036224">
    <property type="entry name" value="GINS_bundle-like_dom_sf"/>
</dbReference>
<dbReference type="GO" id="GO:1902975">
    <property type="term" value="P:mitotic DNA replication initiation"/>
    <property type="evidence" value="ECO:0007669"/>
    <property type="project" value="TreeGrafter"/>
</dbReference>
<proteinExistence type="inferred from homology"/>
<keyword evidence="1" id="KW-0235">DNA replication</keyword>
<evidence type="ECO:0000313" key="4">
    <source>
        <dbReference type="WBParaSite" id="mrna-Wban_08768"/>
    </source>
</evidence>
<sequence>MERTQSALMDVDKNYYDIRDILACKQSLKCLFSSPLPREIFHLIGQRAPDMEGGFFRADLPLFMIRTLPNCRVVPPAEFSPVQMQVLRAAPEHVDVMHLNQFYFILSKHIVRLVPDEDGRFLAETALFSFLQRSGWILNCALHQGAKPKKIDSTEAQLYREALRCALQFSRWFNSRQAICRKRDSSHLD</sequence>
<reference evidence="3" key="3">
    <citation type="submission" date="2016-11" db="UniProtKB">
        <authorList>
            <consortium name="WormBaseParasite"/>
        </authorList>
    </citation>
    <scope>IDENTIFICATION</scope>
    <source>
        <strain evidence="3 4">pt0022</strain>
    </source>
</reference>
<keyword evidence="1" id="KW-0539">Nucleus</keyword>
<dbReference type="InterPro" id="IPR010492">
    <property type="entry name" value="GINS_Psf3"/>
</dbReference>
<dbReference type="GO" id="GO:0000811">
    <property type="term" value="C:GINS complex"/>
    <property type="evidence" value="ECO:0007669"/>
    <property type="project" value="UniProtKB-UniRule"/>
</dbReference>
<comment type="subcellular location">
    <subcellularLocation>
        <location evidence="1">Nucleus</location>
    </subcellularLocation>
</comment>
<dbReference type="SUPFAM" id="SSF160059">
    <property type="entry name" value="PriA/YqbF domain"/>
    <property type="match status" value="1"/>
</dbReference>
<dbReference type="Gene3D" id="1.20.58.2050">
    <property type="match status" value="1"/>
</dbReference>